<dbReference type="SUPFAM" id="SSF53448">
    <property type="entry name" value="Nucleotide-diphospho-sugar transferases"/>
    <property type="match status" value="1"/>
</dbReference>
<evidence type="ECO:0000259" key="4">
    <source>
        <dbReference type="Pfam" id="PF00535"/>
    </source>
</evidence>
<reference evidence="5 6" key="1">
    <citation type="submission" date="2019-07" db="EMBL/GenBank/DDBJ databases">
        <title>Rufibacter sp. nov., isolated from lake sediment.</title>
        <authorList>
            <person name="Qu J.-H."/>
        </authorList>
    </citation>
    <scope>NUCLEOTIDE SEQUENCE [LARGE SCALE GENOMIC DNA]</scope>
    <source>
        <strain evidence="5 6">NBS58-1</strain>
    </source>
</reference>
<dbReference type="Pfam" id="PF00535">
    <property type="entry name" value="Glycos_transf_2"/>
    <property type="match status" value="1"/>
</dbReference>
<dbReference type="PANTHER" id="PTHR43179">
    <property type="entry name" value="RHAMNOSYLTRANSFERASE WBBL"/>
    <property type="match status" value="1"/>
</dbReference>
<sequence length="438" mass="50668">MKEFSPYHITHVHLHESLQMPDLKQENQGNYLVFWWHSVALGELYVEPNENITHEQYFQKLGKALKPALDFYASGQRTAGLEQLLPSGDFHGFVSAMESLFAKSASQTIPSRVPVSVVICTRNRPVALKRCLESLRQSICQPAEIIIIENARENDETEKLVETFAGVKYFQEPVPGLSHARNTGVKKATHSIIAFTDDDVIVHPEWVFRVWEAFTKHEVAAMTGLVIAAELETETQLIFERCWSFNRGYVDILYEENYFNQNLPSGPPVWEIGAGANMAFRKEVFEEIGLFDVRLGAGASGCSEDSEVWYRILQHQHSILYYPKAAVFHAHRKDLRSLRKQIFAYMRGFTMAVLVQQDHFPAANYRNRLFRQYPKHYLQLVARGFPRYRFRNRTLWEEIMGILSGYAFYLKNRKNDPKTQFVREEPAPQLKPEQELTT</sequence>
<comment type="similarity">
    <text evidence="1">Belongs to the glycosyltransferase 2 family.</text>
</comment>
<evidence type="ECO:0000256" key="1">
    <source>
        <dbReference type="ARBA" id="ARBA00006739"/>
    </source>
</evidence>
<evidence type="ECO:0000313" key="6">
    <source>
        <dbReference type="Proteomes" id="UP000324133"/>
    </source>
</evidence>
<organism evidence="5 6">
    <name type="scientific">Rufibacter hautae</name>
    <dbReference type="NCBI Taxonomy" id="2595005"/>
    <lineage>
        <taxon>Bacteria</taxon>
        <taxon>Pseudomonadati</taxon>
        <taxon>Bacteroidota</taxon>
        <taxon>Cytophagia</taxon>
        <taxon>Cytophagales</taxon>
        <taxon>Hymenobacteraceae</taxon>
        <taxon>Rufibacter</taxon>
    </lineage>
</organism>
<dbReference type="GO" id="GO:0016757">
    <property type="term" value="F:glycosyltransferase activity"/>
    <property type="evidence" value="ECO:0007669"/>
    <property type="project" value="UniProtKB-KW"/>
</dbReference>
<dbReference type="OrthoDB" id="6638511at2"/>
<gene>
    <name evidence="5" type="ORF">FOA19_20690</name>
</gene>
<accession>A0A5B6TCP5</accession>
<keyword evidence="6" id="KW-1185">Reference proteome</keyword>
<dbReference type="EMBL" id="VKKY01000003">
    <property type="protein sequence ID" value="KAA3436794.1"/>
    <property type="molecule type" value="Genomic_DNA"/>
</dbReference>
<dbReference type="Proteomes" id="UP000324133">
    <property type="component" value="Unassembled WGS sequence"/>
</dbReference>
<comment type="caution">
    <text evidence="5">The sequence shown here is derived from an EMBL/GenBank/DDBJ whole genome shotgun (WGS) entry which is preliminary data.</text>
</comment>
<protein>
    <submittedName>
        <fullName evidence="5">Glycosyltransferase family 2 protein</fullName>
    </submittedName>
</protein>
<proteinExistence type="inferred from homology"/>
<evidence type="ECO:0000256" key="3">
    <source>
        <dbReference type="ARBA" id="ARBA00022679"/>
    </source>
</evidence>
<dbReference type="PANTHER" id="PTHR43179:SF12">
    <property type="entry name" value="GALACTOFURANOSYLTRANSFERASE GLFT2"/>
    <property type="match status" value="1"/>
</dbReference>
<evidence type="ECO:0000313" key="5">
    <source>
        <dbReference type="EMBL" id="KAA3436794.1"/>
    </source>
</evidence>
<feature type="domain" description="Glycosyltransferase 2-like" evidence="4">
    <location>
        <begin position="116"/>
        <end position="289"/>
    </location>
</feature>
<dbReference type="RefSeq" id="WP_149092733.1">
    <property type="nucleotide sequence ID" value="NZ_VKKY01000003.1"/>
</dbReference>
<keyword evidence="2" id="KW-0328">Glycosyltransferase</keyword>
<evidence type="ECO:0000256" key="2">
    <source>
        <dbReference type="ARBA" id="ARBA00022676"/>
    </source>
</evidence>
<dbReference type="InterPro" id="IPR001173">
    <property type="entry name" value="Glyco_trans_2-like"/>
</dbReference>
<keyword evidence="3 5" id="KW-0808">Transferase</keyword>
<dbReference type="AlphaFoldDB" id="A0A5B6TCP5"/>
<dbReference type="CDD" id="cd00761">
    <property type="entry name" value="Glyco_tranf_GTA_type"/>
    <property type="match status" value="1"/>
</dbReference>
<name>A0A5B6TCP5_9BACT</name>
<dbReference type="Gene3D" id="3.90.550.10">
    <property type="entry name" value="Spore Coat Polysaccharide Biosynthesis Protein SpsA, Chain A"/>
    <property type="match status" value="1"/>
</dbReference>
<dbReference type="InterPro" id="IPR029044">
    <property type="entry name" value="Nucleotide-diphossugar_trans"/>
</dbReference>